<name>A0A317ED85_9PROT</name>
<sequence length="121" mass="13213">MAMPPQAIMQGIPIFIMFIICSQQVLNIAMSMPAIGSILHIMPCGVISQVILHIIIGIIMGIMPFIICGIMPFIMPIIGIWGICIIGIMPFIIWGICIIGAVIMIVSFWLYRRSAPASPSD</sequence>
<feature type="transmembrane region" description="Helical" evidence="1">
    <location>
        <begin position="80"/>
        <end position="111"/>
    </location>
</feature>
<organism evidence="2 3">
    <name type="scientific">Zavarzinia aquatilis</name>
    <dbReference type="NCBI Taxonomy" id="2211142"/>
    <lineage>
        <taxon>Bacteria</taxon>
        <taxon>Pseudomonadati</taxon>
        <taxon>Pseudomonadota</taxon>
        <taxon>Alphaproteobacteria</taxon>
        <taxon>Rhodospirillales</taxon>
        <taxon>Zavarziniaceae</taxon>
        <taxon>Zavarzinia</taxon>
    </lineage>
</organism>
<dbReference type="AlphaFoldDB" id="A0A317ED85"/>
<dbReference type="Proteomes" id="UP000245461">
    <property type="component" value="Unassembled WGS sequence"/>
</dbReference>
<protein>
    <submittedName>
        <fullName evidence="2">Uncharacterized protein</fullName>
    </submittedName>
</protein>
<reference evidence="2 3" key="1">
    <citation type="submission" date="2018-05" db="EMBL/GenBank/DDBJ databases">
        <title>Zavarzinia sp. HR-AS.</title>
        <authorList>
            <person name="Lee Y."/>
            <person name="Jeon C.O."/>
        </authorList>
    </citation>
    <scope>NUCLEOTIDE SEQUENCE [LARGE SCALE GENOMIC DNA]</scope>
    <source>
        <strain evidence="2 3">HR-AS</strain>
    </source>
</reference>
<keyword evidence="3" id="KW-1185">Reference proteome</keyword>
<dbReference type="OrthoDB" id="8404466at2"/>
<evidence type="ECO:0000256" key="1">
    <source>
        <dbReference type="SAM" id="Phobius"/>
    </source>
</evidence>
<feature type="transmembrane region" description="Helical" evidence="1">
    <location>
        <begin position="12"/>
        <end position="29"/>
    </location>
</feature>
<keyword evidence="1" id="KW-0812">Transmembrane</keyword>
<accession>A0A317ED85</accession>
<gene>
    <name evidence="2" type="ORF">DKG74_04305</name>
</gene>
<evidence type="ECO:0000313" key="2">
    <source>
        <dbReference type="EMBL" id="PWR24997.1"/>
    </source>
</evidence>
<dbReference type="EMBL" id="QGLE01000002">
    <property type="protein sequence ID" value="PWR24997.1"/>
    <property type="molecule type" value="Genomic_DNA"/>
</dbReference>
<proteinExistence type="predicted"/>
<evidence type="ECO:0000313" key="3">
    <source>
        <dbReference type="Proteomes" id="UP000245461"/>
    </source>
</evidence>
<keyword evidence="1" id="KW-0472">Membrane</keyword>
<keyword evidence="1" id="KW-1133">Transmembrane helix</keyword>
<comment type="caution">
    <text evidence="2">The sequence shown here is derived from an EMBL/GenBank/DDBJ whole genome shotgun (WGS) entry which is preliminary data.</text>
</comment>